<dbReference type="SMART" id="SM00487">
    <property type="entry name" value="DEXDc"/>
    <property type="match status" value="1"/>
</dbReference>
<keyword evidence="1" id="KW-0378">Hydrolase</keyword>
<dbReference type="InterPro" id="IPR011545">
    <property type="entry name" value="DEAD/DEAH_box_helicase_dom"/>
</dbReference>
<evidence type="ECO:0000256" key="1">
    <source>
        <dbReference type="ARBA" id="ARBA00022801"/>
    </source>
</evidence>
<dbReference type="PROSITE" id="PS51192">
    <property type="entry name" value="HELICASE_ATP_BIND_1"/>
    <property type="match status" value="1"/>
</dbReference>
<gene>
    <name evidence="4" type="ORF">crov389</name>
</gene>
<dbReference type="GeneID" id="9887792"/>
<dbReference type="PANTHER" id="PTHR44533">
    <property type="entry name" value="DEAD/H RNA HELICASE, PUTATIVE-RELATED"/>
    <property type="match status" value="1"/>
</dbReference>
<dbReference type="Pfam" id="PF00270">
    <property type="entry name" value="DEAD"/>
    <property type="match status" value="1"/>
</dbReference>
<keyword evidence="5" id="KW-1185">Reference proteome</keyword>
<dbReference type="InterPro" id="IPR014001">
    <property type="entry name" value="Helicase_ATP-bd"/>
</dbReference>
<dbReference type="GO" id="GO:0005524">
    <property type="term" value="F:ATP binding"/>
    <property type="evidence" value="ECO:0007669"/>
    <property type="project" value="InterPro"/>
</dbReference>
<accession>E3T5G0</accession>
<dbReference type="GO" id="GO:0004386">
    <property type="term" value="F:helicase activity"/>
    <property type="evidence" value="ECO:0007669"/>
    <property type="project" value="UniProtKB-KW"/>
</dbReference>
<organismHost>
    <name type="scientific">Cafeteria roenbergensis</name>
    <name type="common">Marine flagellate</name>
    <dbReference type="NCBI Taxonomy" id="33653"/>
</organismHost>
<keyword evidence="2 4" id="KW-0067">ATP-binding</keyword>
<keyword evidence="2 4" id="KW-0547">Nucleotide-binding</keyword>
<dbReference type="InterPro" id="IPR027417">
    <property type="entry name" value="P-loop_NTPase"/>
</dbReference>
<dbReference type="Proteomes" id="UP000029781">
    <property type="component" value="Segment"/>
</dbReference>
<organism evidence="4 5">
    <name type="scientific">Cafeteria roenbergensis virus (strain BV-PW1)</name>
    <name type="common">CroV</name>
    <dbReference type="NCBI Taxonomy" id="693272"/>
    <lineage>
        <taxon>Viruses</taxon>
        <taxon>Varidnaviria</taxon>
        <taxon>Bamfordvirae</taxon>
        <taxon>Nucleocytoviricota</taxon>
        <taxon>Megaviricetes</taxon>
        <taxon>Imitervirales</taxon>
        <taxon>Mimiviridae</taxon>
        <taxon>Aliimimivirinae</taxon>
        <taxon>Rheavirus</taxon>
        <taxon>Rheavirus sinusmexicani</taxon>
    </lineage>
</organism>
<evidence type="ECO:0000313" key="4">
    <source>
        <dbReference type="EMBL" id="ADO67423.1"/>
    </source>
</evidence>
<dbReference type="Gene3D" id="3.40.50.300">
    <property type="entry name" value="P-loop containing nucleotide triphosphate hydrolases"/>
    <property type="match status" value="2"/>
</dbReference>
<proteinExistence type="predicted"/>
<evidence type="ECO:0000259" key="3">
    <source>
        <dbReference type="PROSITE" id="PS51192"/>
    </source>
</evidence>
<reference evidence="4 5" key="1">
    <citation type="journal article" date="2010" name="Proc. Natl. Acad. Sci. U.S.A.">
        <title>Giant virus with a remarkable complement of genes infects marine zooplankton.</title>
        <authorList>
            <person name="Fischer M.G."/>
            <person name="Allen M.J."/>
            <person name="Wilson W.H."/>
            <person name="Suttle C.A."/>
        </authorList>
    </citation>
    <scope>NUCLEOTIDE SEQUENCE [LARGE SCALE GENOMIC DNA]</scope>
    <source>
        <strain evidence="4 5">BV-PW1</strain>
    </source>
</reference>
<dbReference type="PANTHER" id="PTHR44533:SF4">
    <property type="entry name" value="DEAD_H RNA HELICASE, PUTATIVE-RELATED"/>
    <property type="match status" value="1"/>
</dbReference>
<dbReference type="RefSeq" id="YP_003970022.1">
    <property type="nucleotide sequence ID" value="NC_014637.1"/>
</dbReference>
<dbReference type="GO" id="GO:0003676">
    <property type="term" value="F:nucleic acid binding"/>
    <property type="evidence" value="ECO:0007669"/>
    <property type="project" value="InterPro"/>
</dbReference>
<dbReference type="EMBL" id="GU244497">
    <property type="protein sequence ID" value="ADO67423.1"/>
    <property type="molecule type" value="Genomic_DNA"/>
</dbReference>
<dbReference type="SUPFAM" id="SSF52540">
    <property type="entry name" value="P-loop containing nucleoside triphosphate hydrolases"/>
    <property type="match status" value="1"/>
</dbReference>
<feature type="domain" description="Helicase ATP-binding" evidence="3">
    <location>
        <begin position="251"/>
        <end position="411"/>
    </location>
</feature>
<name>E3T5G0_CROVB</name>
<evidence type="ECO:0000313" key="5">
    <source>
        <dbReference type="Proteomes" id="UP000029781"/>
    </source>
</evidence>
<dbReference type="GO" id="GO:0016787">
    <property type="term" value="F:hydrolase activity"/>
    <property type="evidence" value="ECO:0007669"/>
    <property type="project" value="UniProtKB-KW"/>
</dbReference>
<dbReference type="KEGG" id="vg:9887792"/>
<protein>
    <submittedName>
        <fullName evidence="4">Putative superfamily II RNA helicase</fullName>
    </submittedName>
</protein>
<evidence type="ECO:0000256" key="2">
    <source>
        <dbReference type="ARBA" id="ARBA00022806"/>
    </source>
</evidence>
<dbReference type="InterPro" id="IPR052431">
    <property type="entry name" value="SKI2_subfamily_helicases"/>
</dbReference>
<keyword evidence="2 4" id="KW-0347">Helicase</keyword>
<sequence length="1059" mass="123355">MRSININHSVMQINKCKGNISKQAAKLKAAQSKRYKNNKGNYPYPWNNLLDDTTGLDMIHLSPQTVNIQKLDDMRDNIISLMEILVQKYQQLILTYQTETPEVKSKITENNYILKNIRKVDMLKIENYLRTQKRIQDEDIQNLTDYGFSHQPTTPLGKTLKILEYLKKFHLENKPTATLAIYLRLMEKEFQNVFTEHPHIIDRFTRSIKWMNDFTSKQDMVKYQLVTKHEMMPPLNQTGFVKLDTWQEKAIDLMRTRKSTILSIPTSGGKTYLSAYLTKSKGKIWFLAPSIPLARQVAAYLTRVTDTRVPYMTDTYQPYLFHKEMLECLVKSKVVVSTPDIFLDFLPEIGSLGEEDNLIIDEIHMMGSNQGDSMEMFALLNQKAMLLGLSATISNPYDLVTWRKNMGKELTMITSKERFFNLQTSYWNPSSKKTVNINPLAMLCIEDFVSKKVLSKDLKPTPPDVHQLAEMLETTFGDEMDNLKLHTYFNDLHKRRVSLMEVMDYFRLLIEFMVEKAQNKNISPIINILNEFTPDNLEESETNLYEIINYLKDTKNTPVLVFQRNTYSLMRLAKKLIEEINQLENNDNPNRIKEIERQEKEAKKRKKEMEKLGLLSQKDCGLSTGKSTKDLAEISKIEKARDKAGLDEIFVEHIQCPTPKFNWCPDKYISEAEIYEIDMQLKKYFPHNGELYHPIIHALWRGIGIYAEGLPDDYLVIVQVMANEKKLGVVLSDKSMTFGVSMPFRNVVIYRDPTTEDDLNPLLFKQMEGRAGRRGQDSKGSVIFAGYSWKRIEELSISEIPKIEGQDTVENIYLPIGSKLAEICKNEMDFTNVFTKNLNRIQNHIDENFAEWNEYCDMWKAWTPKAMDGDIELLRMLWRSRNFGCDGVAFYHLVDPLEKYFTGGDIGEKRQVDASHIIAFFIQNKRATRKSEVLSKPSNYTGKWKLLRYSLLELGIPLENEDCLDGRIAISIKNNKLFEGRNDKEYQEIREDFFKFACSIRILQNYCYYTKRTTLTKIIGKLFTRCKWILWMSSPLSNFGKEQGYLVEINDDIILSHDE</sequence>